<dbReference type="PANTHER" id="PTHR35039">
    <property type="entry name" value="3-KETO-L-GULONATE-6-PHOSPHATE DECARBOXYLASE SGBH-RELATED"/>
    <property type="match status" value="1"/>
</dbReference>
<dbReference type="STRING" id="666510.ASAC_0959"/>
<protein>
    <submittedName>
        <fullName evidence="3">Hexulose-6-phosphate synthase</fullName>
    </submittedName>
</protein>
<dbReference type="Proteomes" id="UP000000346">
    <property type="component" value="Chromosome"/>
</dbReference>
<dbReference type="HOGENOM" id="CLU_081825_1_1_2"/>
<gene>
    <name evidence="3" type="ordered locus">ASAC_0959</name>
</gene>
<name>D9Q226_ACIS3</name>
<dbReference type="KEGG" id="asc:ASAC_0959"/>
<dbReference type="GO" id="GO:0004590">
    <property type="term" value="F:orotidine-5'-phosphate decarboxylase activity"/>
    <property type="evidence" value="ECO:0007669"/>
    <property type="project" value="InterPro"/>
</dbReference>
<dbReference type="eggNOG" id="arCOG00053">
    <property type="taxonomic scope" value="Archaea"/>
</dbReference>
<dbReference type="InterPro" id="IPR013785">
    <property type="entry name" value="Aldolase_TIM"/>
</dbReference>
<dbReference type="GO" id="GO:0019854">
    <property type="term" value="P:L-ascorbic acid catabolic process"/>
    <property type="evidence" value="ECO:0007669"/>
    <property type="project" value="TreeGrafter"/>
</dbReference>
<keyword evidence="1" id="KW-0456">Lyase</keyword>
<organism evidence="3 4">
    <name type="scientific">Acidilobus saccharovorans (strain DSM 16705 / JCM 18335 / VKM B-2471 / 345-15)</name>
    <dbReference type="NCBI Taxonomy" id="666510"/>
    <lineage>
        <taxon>Archaea</taxon>
        <taxon>Thermoproteota</taxon>
        <taxon>Thermoprotei</taxon>
        <taxon>Acidilobales</taxon>
        <taxon>Acidilobaceae</taxon>
        <taxon>Acidilobus</taxon>
    </lineage>
</organism>
<dbReference type="PANTHER" id="PTHR35039:SF3">
    <property type="entry name" value="3-KETO-L-GULONATE-6-PHOSPHATE DECARBOXYLASE SGBH-RELATED"/>
    <property type="match status" value="1"/>
</dbReference>
<evidence type="ECO:0000256" key="1">
    <source>
        <dbReference type="ARBA" id="ARBA00023239"/>
    </source>
</evidence>
<dbReference type="Gene3D" id="3.20.20.70">
    <property type="entry name" value="Aldolase class I"/>
    <property type="match status" value="1"/>
</dbReference>
<dbReference type="InterPro" id="IPR011060">
    <property type="entry name" value="RibuloseP-bd_barrel"/>
</dbReference>
<dbReference type="EMBL" id="CP001742">
    <property type="protein sequence ID" value="ADL19364.1"/>
    <property type="molecule type" value="Genomic_DNA"/>
</dbReference>
<dbReference type="AlphaFoldDB" id="D9Q226"/>
<dbReference type="InParanoid" id="D9Q226"/>
<evidence type="ECO:0000259" key="2">
    <source>
        <dbReference type="SMART" id="SM00934"/>
    </source>
</evidence>
<sequence length="228" mass="23483">MGSLVERLRECGHLLQVALDFTDLRDAVRIGSLTSLGPAVILEAGTPLIKSEGMKSVDILRSLPGRHLVMADTKTADVGGLEAKLAFEHGADAMSVLAASSEETIKEAVREAESVGKDVYVDLIGFTELDSWLKKAKGAGAHVAVIHIGIDVQRALGITAAQATDIVRRAKDVFGGPVAVAGGIKPSDVSALASAGADIIIIGSAITKSSDPAAAAKAALDGLRPRCQ</sequence>
<feature type="domain" description="Orotidine 5'-phosphate decarboxylase" evidence="2">
    <location>
        <begin position="14"/>
        <end position="219"/>
    </location>
</feature>
<dbReference type="SMART" id="SM00934">
    <property type="entry name" value="OMPdecase"/>
    <property type="match status" value="1"/>
</dbReference>
<keyword evidence="4" id="KW-1185">Reference proteome</keyword>
<dbReference type="GO" id="GO:0006207">
    <property type="term" value="P:'de novo' pyrimidine nucleobase biosynthetic process"/>
    <property type="evidence" value="ECO:0007669"/>
    <property type="project" value="InterPro"/>
</dbReference>
<evidence type="ECO:0000313" key="3">
    <source>
        <dbReference type="EMBL" id="ADL19364.1"/>
    </source>
</evidence>
<dbReference type="FunCoup" id="D9Q226">
    <property type="interactions" value="73"/>
</dbReference>
<proteinExistence type="predicted"/>
<dbReference type="GO" id="GO:0033982">
    <property type="term" value="F:3-dehydro-L-gulonate-6-phosphate decarboxylase activity"/>
    <property type="evidence" value="ECO:0007669"/>
    <property type="project" value="TreeGrafter"/>
</dbReference>
<accession>D9Q226</accession>
<dbReference type="Pfam" id="PF00215">
    <property type="entry name" value="OMPdecase"/>
    <property type="match status" value="1"/>
</dbReference>
<dbReference type="SUPFAM" id="SSF51366">
    <property type="entry name" value="Ribulose-phoshate binding barrel"/>
    <property type="match status" value="1"/>
</dbReference>
<dbReference type="InterPro" id="IPR001754">
    <property type="entry name" value="OMPdeCOase_dom"/>
</dbReference>
<reference evidence="3 4" key="1">
    <citation type="journal article" date="2010" name="Appl. Environ. Microbiol.">
        <title>The genome sequence of the crenarchaeon Acidilobus saccharovorans supports a new order, Acidilobales, and suggests an important ecological role in terrestrial acidic hot springs.</title>
        <authorList>
            <person name="Mardanov A.V."/>
            <person name="Svetlitchnyi V.A."/>
            <person name="Beletsky A.V."/>
            <person name="Prokofeva M.I."/>
            <person name="Bonch-Osmolovskaya E.A."/>
            <person name="Ravin N.V."/>
            <person name="Skryabin K.G."/>
        </authorList>
    </citation>
    <scope>NUCLEOTIDE SEQUENCE [LARGE SCALE GENOMIC DNA]</scope>
    <source>
        <strain evidence="4">DSM 16705 / JCM 18335 / VKM B-2471 / 345-15</strain>
    </source>
</reference>
<evidence type="ECO:0000313" key="4">
    <source>
        <dbReference type="Proteomes" id="UP000000346"/>
    </source>
</evidence>